<dbReference type="OrthoDB" id="9134860at2"/>
<evidence type="ECO:0000313" key="1">
    <source>
        <dbReference type="EMBL" id="SNX29315.1"/>
    </source>
</evidence>
<protein>
    <recommendedName>
        <fullName evidence="3">DUF1653 domain-containing protein</fullName>
    </recommendedName>
</protein>
<dbReference type="EMBL" id="OANS01000004">
    <property type="protein sequence ID" value="SNX29315.1"/>
    <property type="molecule type" value="Genomic_DNA"/>
</dbReference>
<evidence type="ECO:0000313" key="2">
    <source>
        <dbReference type="Proteomes" id="UP000218069"/>
    </source>
</evidence>
<evidence type="ECO:0008006" key="3">
    <source>
        <dbReference type="Google" id="ProtNLM"/>
    </source>
</evidence>
<reference evidence="2" key="1">
    <citation type="submission" date="2017-08" db="EMBL/GenBank/DDBJ databases">
        <authorList>
            <person name="Varghese N."/>
            <person name="Submissions S."/>
        </authorList>
    </citation>
    <scope>NUCLEOTIDE SEQUENCE [LARGE SCALE GENOMIC DNA]</scope>
    <source>
        <strain evidence="2">AP-Melu-1000-B4</strain>
    </source>
</reference>
<gene>
    <name evidence="1" type="ORF">SAMN06295945_1686</name>
</gene>
<sequence length="81" mass="9038">MTTNLTPAKTSANTVSADEGLFKPGSKLKHKKSGGFYRVVMLANIEANLAPAYVYESLQNQNFWIRPQAEMEDGRFELVSE</sequence>
<keyword evidence="2" id="KW-1185">Reference proteome</keyword>
<proteinExistence type="predicted"/>
<dbReference type="Proteomes" id="UP000218069">
    <property type="component" value="Unassembled WGS sequence"/>
</dbReference>
<dbReference type="RefSeq" id="WP_096674256.1">
    <property type="nucleotide sequence ID" value="NZ_OANS01000004.1"/>
</dbReference>
<dbReference type="AlphaFoldDB" id="A0A240E1J9"/>
<name>A0A240E1J9_9BURK</name>
<organism evidence="1 2">
    <name type="scientific">Polynucleobacter meluiroseus</name>
    <dbReference type="NCBI Taxonomy" id="1938814"/>
    <lineage>
        <taxon>Bacteria</taxon>
        <taxon>Pseudomonadati</taxon>
        <taxon>Pseudomonadota</taxon>
        <taxon>Betaproteobacteria</taxon>
        <taxon>Burkholderiales</taxon>
        <taxon>Burkholderiaceae</taxon>
        <taxon>Polynucleobacter</taxon>
    </lineage>
</organism>
<accession>A0A240E1J9</accession>